<comment type="caution">
    <text evidence="2">The sequence shown here is derived from an EMBL/GenBank/DDBJ whole genome shotgun (WGS) entry which is preliminary data.</text>
</comment>
<dbReference type="SUPFAM" id="SSF53098">
    <property type="entry name" value="Ribonuclease H-like"/>
    <property type="match status" value="1"/>
</dbReference>
<reference evidence="2 3" key="1">
    <citation type="submission" date="2024-06" db="EMBL/GenBank/DDBJ databases">
        <authorList>
            <person name="Chen R.Y."/>
        </authorList>
    </citation>
    <scope>NUCLEOTIDE SEQUENCE [LARGE SCALE GENOMIC DNA]</scope>
    <source>
        <strain evidence="2 3">D2</strain>
    </source>
</reference>
<dbReference type="EMBL" id="JBELOE010000064">
    <property type="protein sequence ID" value="MER2490668.1"/>
    <property type="molecule type" value="Genomic_DNA"/>
</dbReference>
<dbReference type="RefSeq" id="WP_350400411.1">
    <property type="nucleotide sequence ID" value="NZ_JBELOE010000064.1"/>
</dbReference>
<dbReference type="Proteomes" id="UP001467690">
    <property type="component" value="Unassembled WGS sequence"/>
</dbReference>
<evidence type="ECO:0000313" key="2">
    <source>
        <dbReference type="EMBL" id="MER2490668.1"/>
    </source>
</evidence>
<name>A0ABV1RCN5_9ALTE</name>
<evidence type="ECO:0000259" key="1">
    <source>
        <dbReference type="PROSITE" id="PS50994"/>
    </source>
</evidence>
<dbReference type="PANTHER" id="PTHR35004:SF7">
    <property type="entry name" value="INTEGRASE PROTEIN"/>
    <property type="match status" value="1"/>
</dbReference>
<organism evidence="2 3">
    <name type="scientific">Catenovulum sediminis</name>
    <dbReference type="NCBI Taxonomy" id="1740262"/>
    <lineage>
        <taxon>Bacteria</taxon>
        <taxon>Pseudomonadati</taxon>
        <taxon>Pseudomonadota</taxon>
        <taxon>Gammaproteobacteria</taxon>
        <taxon>Alteromonadales</taxon>
        <taxon>Alteromonadaceae</taxon>
        <taxon>Catenovulum</taxon>
    </lineage>
</organism>
<dbReference type="PROSITE" id="PS50994">
    <property type="entry name" value="INTEGRASE"/>
    <property type="match status" value="1"/>
</dbReference>
<accession>A0ABV1RCN5</accession>
<dbReference type="InterPro" id="IPR001584">
    <property type="entry name" value="Integrase_cat-core"/>
</dbReference>
<dbReference type="Gene3D" id="3.30.420.10">
    <property type="entry name" value="Ribonuclease H-like superfamily/Ribonuclease H"/>
    <property type="match status" value="1"/>
</dbReference>
<sequence length="604" mass="68013">MSATLNHDYFDALRNFALKLEKAAHGTKQSIISDALAYFGWSNHHKLYREMDRHGLKYSKRKTRSDKGKTAQDETALEMVAATLHTGNRSNGKQMMEVPNAISILSQNGYDFMSKSTVNRLLRERKMNAKAMQRDSAATQLRSLHPNHVHQIDPSLCVIYYDPESKKVKGSNVFQSLADESAFYKNKPDSFTKTAKLRVWRYVCTDHTSGHVWVKYYSAAGESMQLVADFILWCWIKQQEREAHGLPYILYVDRGTANIAKPVKRLCDSLNVDLRTHDTGNSRAKGQVENANNIVEKLFESRLLLEPVKSVDEMNDAVFAWQNAYNADLIPNYDAKLSRTNKSRLDVWRTIHTAAYSKHLRICPPEQICRYMLSYEPVERKVKNNYVITFVHPAIGKSAPYLLKNLLGVLVGESVKVAPIILDGSTDILVFTKDPLSGKDIVHQVQIDERDEFGFSLAGSVIGEGYAALADDQIDSNKKAANTLAYAGLSQEDAEKARKKHETPFDGEINAHSHLKDIQHTAAFASKGHEIDVPEMFTPEKGEKRLDALEARMQISDIINRPLSAAEAAWINQQEIYPSKLDDIANHVKSGALSRPTLKVVGEH</sequence>
<protein>
    <recommendedName>
        <fullName evidence="1">Integrase catalytic domain-containing protein</fullName>
    </recommendedName>
</protein>
<proteinExistence type="predicted"/>
<feature type="domain" description="Integrase catalytic" evidence="1">
    <location>
        <begin position="142"/>
        <end position="352"/>
    </location>
</feature>
<dbReference type="InterPro" id="IPR036397">
    <property type="entry name" value="RNaseH_sf"/>
</dbReference>
<gene>
    <name evidence="2" type="ORF">ABS311_02055</name>
</gene>
<evidence type="ECO:0000313" key="3">
    <source>
        <dbReference type="Proteomes" id="UP001467690"/>
    </source>
</evidence>
<dbReference type="PANTHER" id="PTHR35004">
    <property type="entry name" value="TRANSPOSASE RV3428C-RELATED"/>
    <property type="match status" value="1"/>
</dbReference>
<dbReference type="InterPro" id="IPR012337">
    <property type="entry name" value="RNaseH-like_sf"/>
</dbReference>
<keyword evidence="3" id="KW-1185">Reference proteome</keyword>